<feature type="transmembrane region" description="Helical" evidence="7">
    <location>
        <begin position="140"/>
        <end position="159"/>
    </location>
</feature>
<accession>A0A0R2C593</accession>
<dbReference type="EMBL" id="AYYX01000040">
    <property type="protein sequence ID" value="KRM87039.1"/>
    <property type="molecule type" value="Genomic_DNA"/>
</dbReference>
<gene>
    <name evidence="9" type="ORF">FD21_GL001421</name>
</gene>
<comment type="caution">
    <text evidence="9">The sequence shown here is derived from an EMBL/GenBank/DDBJ whole genome shotgun (WGS) entry which is preliminary data.</text>
</comment>
<name>A0A0R2C593_9LACO</name>
<evidence type="ECO:0000256" key="6">
    <source>
        <dbReference type="ARBA" id="ARBA00023136"/>
    </source>
</evidence>
<evidence type="ECO:0000256" key="2">
    <source>
        <dbReference type="ARBA" id="ARBA00022448"/>
    </source>
</evidence>
<reference evidence="9 10" key="1">
    <citation type="journal article" date="2015" name="Genome Announc.">
        <title>Expanding the biotechnology potential of lactobacilli through comparative genomics of 213 strains and associated genera.</title>
        <authorList>
            <person name="Sun Z."/>
            <person name="Harris H.M."/>
            <person name="McCann A."/>
            <person name="Guo C."/>
            <person name="Argimon S."/>
            <person name="Zhang W."/>
            <person name="Yang X."/>
            <person name="Jeffery I.B."/>
            <person name="Cooney J.C."/>
            <person name="Kagawa T.F."/>
            <person name="Liu W."/>
            <person name="Song Y."/>
            <person name="Salvetti E."/>
            <person name="Wrobel A."/>
            <person name="Rasinkangas P."/>
            <person name="Parkhill J."/>
            <person name="Rea M.C."/>
            <person name="O'Sullivan O."/>
            <person name="Ritari J."/>
            <person name="Douillard F.P."/>
            <person name="Paul Ross R."/>
            <person name="Yang R."/>
            <person name="Briner A.E."/>
            <person name="Felis G.E."/>
            <person name="de Vos W.M."/>
            <person name="Barrangou R."/>
            <person name="Klaenhammer T.R."/>
            <person name="Caufield P.W."/>
            <person name="Cui Y."/>
            <person name="Zhang H."/>
            <person name="O'Toole P.W."/>
        </authorList>
    </citation>
    <scope>NUCLEOTIDE SEQUENCE [LARGE SCALE GENOMIC DNA]</scope>
    <source>
        <strain evidence="9 10">DSM 20605</strain>
    </source>
</reference>
<dbReference type="PATRIC" id="fig|1133569.4.peg.1556"/>
<feature type="transmembrane region" description="Helical" evidence="7">
    <location>
        <begin position="62"/>
        <end position="85"/>
    </location>
</feature>
<dbReference type="Proteomes" id="UP000051576">
    <property type="component" value="Unassembled WGS sequence"/>
</dbReference>
<dbReference type="InterPro" id="IPR035906">
    <property type="entry name" value="MetI-like_sf"/>
</dbReference>
<feature type="domain" description="ABC transmembrane type-1" evidence="8">
    <location>
        <begin position="58"/>
        <end position="267"/>
    </location>
</feature>
<evidence type="ECO:0000256" key="3">
    <source>
        <dbReference type="ARBA" id="ARBA00022475"/>
    </source>
</evidence>
<dbReference type="PANTHER" id="PTHR43163:SF6">
    <property type="entry name" value="DIPEPTIDE TRANSPORT SYSTEM PERMEASE PROTEIN DPPB-RELATED"/>
    <property type="match status" value="1"/>
</dbReference>
<feature type="transmembrane region" description="Helical" evidence="7">
    <location>
        <begin position="249"/>
        <end position="270"/>
    </location>
</feature>
<evidence type="ECO:0000313" key="9">
    <source>
        <dbReference type="EMBL" id="KRM87039.1"/>
    </source>
</evidence>
<dbReference type="Gene3D" id="1.10.3720.10">
    <property type="entry name" value="MetI-like"/>
    <property type="match status" value="1"/>
</dbReference>
<dbReference type="SUPFAM" id="SSF161098">
    <property type="entry name" value="MetI-like"/>
    <property type="match status" value="1"/>
</dbReference>
<evidence type="ECO:0000313" key="10">
    <source>
        <dbReference type="Proteomes" id="UP000051576"/>
    </source>
</evidence>
<keyword evidence="3" id="KW-1003">Cell membrane</keyword>
<dbReference type="InterPro" id="IPR000515">
    <property type="entry name" value="MetI-like"/>
</dbReference>
<keyword evidence="10" id="KW-1185">Reference proteome</keyword>
<keyword evidence="4 7" id="KW-0812">Transmembrane</keyword>
<protein>
    <submittedName>
        <fullName evidence="9">Dipeptide transport system permease protein DppB</fullName>
    </submittedName>
</protein>
<feature type="transmembrane region" description="Helical" evidence="7">
    <location>
        <begin position="198"/>
        <end position="219"/>
    </location>
</feature>
<feature type="transmembrane region" description="Helical" evidence="7">
    <location>
        <begin position="97"/>
        <end position="120"/>
    </location>
</feature>
<dbReference type="STRING" id="1133569.FD21_GL001421"/>
<proteinExistence type="inferred from homology"/>
<comment type="similarity">
    <text evidence="7">Belongs to the binding-protein-dependent transport system permease family.</text>
</comment>
<comment type="subcellular location">
    <subcellularLocation>
        <location evidence="1 7">Cell membrane</location>
        <topology evidence="1 7">Multi-pass membrane protein</topology>
    </subcellularLocation>
</comment>
<dbReference type="PROSITE" id="PS50928">
    <property type="entry name" value="ABC_TM1"/>
    <property type="match status" value="1"/>
</dbReference>
<evidence type="ECO:0000256" key="7">
    <source>
        <dbReference type="RuleBase" id="RU363032"/>
    </source>
</evidence>
<dbReference type="GO" id="GO:0055085">
    <property type="term" value="P:transmembrane transport"/>
    <property type="evidence" value="ECO:0007669"/>
    <property type="project" value="InterPro"/>
</dbReference>
<keyword evidence="5 7" id="KW-1133">Transmembrane helix</keyword>
<keyword evidence="2 7" id="KW-0813">Transport</keyword>
<evidence type="ECO:0000256" key="5">
    <source>
        <dbReference type="ARBA" id="ARBA00022989"/>
    </source>
</evidence>
<dbReference type="PANTHER" id="PTHR43163">
    <property type="entry name" value="DIPEPTIDE TRANSPORT SYSTEM PERMEASE PROTEIN DPPB-RELATED"/>
    <property type="match status" value="1"/>
</dbReference>
<keyword evidence="6 7" id="KW-0472">Membrane</keyword>
<evidence type="ECO:0000256" key="1">
    <source>
        <dbReference type="ARBA" id="ARBA00004651"/>
    </source>
</evidence>
<organism evidence="9 10">
    <name type="scientific">Liquorilactobacillus vini DSM 20605</name>
    <dbReference type="NCBI Taxonomy" id="1133569"/>
    <lineage>
        <taxon>Bacteria</taxon>
        <taxon>Bacillati</taxon>
        <taxon>Bacillota</taxon>
        <taxon>Bacilli</taxon>
        <taxon>Lactobacillales</taxon>
        <taxon>Lactobacillaceae</taxon>
        <taxon>Liquorilactobacillus</taxon>
    </lineage>
</organism>
<evidence type="ECO:0000259" key="8">
    <source>
        <dbReference type="PROSITE" id="PS50928"/>
    </source>
</evidence>
<sequence>MLGPQASVSEIHKLREQLGLNKPIGEQFLLYCSQLMHFNLGTSYTYNEPVIKLIMQRFPNTVILTLFSMFLALIFGIGSGIIAAVKKNSWVDYLVTILSLVGVSMPVFWLGVMLVLVFSVNLQLFPATGMASLSSGVIDFLSHIILPAITLATIPTANFSRITRTSMLDVLGENYIRTAKAKGLSNFKIILKHALKNAMVPILTTIGMEFSSMLGGAVLTETIFSWPGMGKLIVDAIDKRDFVVVQGTVLFLALMFVLINLCVDLLYKVVNPRIQYVKKE</sequence>
<dbReference type="CDD" id="cd06261">
    <property type="entry name" value="TM_PBP2"/>
    <property type="match status" value="1"/>
</dbReference>
<dbReference type="AlphaFoldDB" id="A0A0R2C593"/>
<dbReference type="Pfam" id="PF00528">
    <property type="entry name" value="BPD_transp_1"/>
    <property type="match status" value="1"/>
</dbReference>
<dbReference type="GO" id="GO:0005886">
    <property type="term" value="C:plasma membrane"/>
    <property type="evidence" value="ECO:0007669"/>
    <property type="project" value="UniProtKB-SubCell"/>
</dbReference>
<evidence type="ECO:0000256" key="4">
    <source>
        <dbReference type="ARBA" id="ARBA00022692"/>
    </source>
</evidence>